<dbReference type="InterPro" id="IPR004805">
    <property type="entry name" value="DnaE2/DnaE/PolC"/>
</dbReference>
<dbReference type="NCBIfam" id="TIGR00594">
    <property type="entry name" value="polc"/>
    <property type="match status" value="1"/>
</dbReference>
<keyword evidence="8" id="KW-0239">DNA-directed DNA polymerase</keyword>
<dbReference type="Gene3D" id="1.10.10.1600">
    <property type="entry name" value="Bacterial DNA polymerase III alpha subunit, thumb domain"/>
    <property type="match status" value="1"/>
</dbReference>
<dbReference type="InterPro" id="IPR029460">
    <property type="entry name" value="DNAPol_HHH"/>
</dbReference>
<reference evidence="11" key="1">
    <citation type="submission" date="2019-11" db="EMBL/GenBank/DDBJ databases">
        <title>Acidithiobacillus ferrianus sp. nov.: a facultatively anaerobic and extremely acidophilic chemolithoautotroph.</title>
        <authorList>
            <person name="Norris P.R."/>
            <person name="Falagan C."/>
            <person name="Moya-Beltran A."/>
            <person name="Castro M."/>
            <person name="Quatrini R."/>
            <person name="Johnson D.B."/>
        </authorList>
    </citation>
    <scope>NUCLEOTIDE SEQUENCE [LARGE SCALE GENOMIC DNA]</scope>
    <source>
        <strain evidence="11">MG</strain>
    </source>
</reference>
<dbReference type="GO" id="GO:0005737">
    <property type="term" value="C:cytoplasm"/>
    <property type="evidence" value="ECO:0007669"/>
    <property type="project" value="UniProtKB-SubCell"/>
</dbReference>
<accession>A0A845U8P7</accession>
<dbReference type="InterPro" id="IPR011708">
    <property type="entry name" value="DNA_pol3_alpha_NTPase_dom"/>
</dbReference>
<dbReference type="InterPro" id="IPR016195">
    <property type="entry name" value="Pol/histidinol_Pase-like"/>
</dbReference>
<evidence type="ECO:0000256" key="2">
    <source>
        <dbReference type="ARBA" id="ARBA00012417"/>
    </source>
</evidence>
<dbReference type="Pfam" id="PF14579">
    <property type="entry name" value="HHH_6"/>
    <property type="match status" value="1"/>
</dbReference>
<proteinExistence type="predicted"/>
<evidence type="ECO:0000256" key="7">
    <source>
        <dbReference type="ARBA" id="ARBA00022705"/>
    </source>
</evidence>
<dbReference type="InterPro" id="IPR040982">
    <property type="entry name" value="DNA_pol3_finger"/>
</dbReference>
<dbReference type="SUPFAM" id="SSF89550">
    <property type="entry name" value="PHP domain-like"/>
    <property type="match status" value="1"/>
</dbReference>
<dbReference type="CDD" id="cd04485">
    <property type="entry name" value="DnaE_OBF"/>
    <property type="match status" value="1"/>
</dbReference>
<dbReference type="Gene3D" id="3.20.20.140">
    <property type="entry name" value="Metal-dependent hydrolases"/>
    <property type="match status" value="1"/>
</dbReference>
<keyword evidence="4" id="KW-0963">Cytoplasm</keyword>
<keyword evidence="6 11" id="KW-0548">Nucleotidyltransferase</keyword>
<evidence type="ECO:0000256" key="9">
    <source>
        <dbReference type="ARBA" id="ARBA00049244"/>
    </source>
</evidence>
<dbReference type="InterPro" id="IPR003141">
    <property type="entry name" value="Pol/His_phosphatase_N"/>
</dbReference>
<dbReference type="InterPro" id="IPR004013">
    <property type="entry name" value="PHP_dom"/>
</dbReference>
<keyword evidence="5 11" id="KW-0808">Transferase</keyword>
<dbReference type="Pfam" id="PF17657">
    <property type="entry name" value="DNA_pol3_finger"/>
    <property type="match status" value="1"/>
</dbReference>
<evidence type="ECO:0000259" key="10">
    <source>
        <dbReference type="SMART" id="SM00481"/>
    </source>
</evidence>
<dbReference type="GO" id="GO:0003887">
    <property type="term" value="F:DNA-directed DNA polymerase activity"/>
    <property type="evidence" value="ECO:0007669"/>
    <property type="project" value="UniProtKB-KW"/>
</dbReference>
<sequence>MSAPQFVHLHVHSEYSLEDGIIPVKALARRCAERDMPAVAITDHGNLFALVKFYNAARGQGVKPVIGSEIWIHDPVEPERPASLVLLCMNKVGYGNLSRLLSRAYLEGNRSGRPQIDAAWLEGRSDGLIALSAAGQGEIGRALPRDPERAEKRARVYAELFPERFYLEIQRNGETDQEALVRATVALASRLELPLVATNNAHFLDAEDFAAFDARQCIAAGYALDDARRPRRFTPEHRLPDPQEMRLRFEDLPEACENTVEIARRCNLELILDQYALPDYPIPAGQSVDDYLHEAAQQGLHARLRELNISGKAVLPYQERLLREVRVIQQMGFPGYFLIVADFIQWAKNNGVPVGPGRGSGAGSLVAYALHITDLDPIGNGLLFERFLNPERVSMPDFDVDFCMDQRDRVIQYVADKYGRDRVGQIITFGTMKARAVVRDVGRVLGLPYGFVDQLAKLVPGDLGMTLAKALEESEELRRRQAEEDDVRELLDIALRLEGLPRHASTHAGGVVISPEPLADRLPLFSDGSEGGGNVTQLDKDDVEKMGLVKFDFLGLRTLTIIDMAVKLINADAAACGREPLNIQRLPLNDPATFALLKSTETAAVFQLESSGMRDLVRRLQPDTFEDIVALVALFRPGPLQSGMVDDFIARKHGKAQVTVLHPDLAPILKETYGVIVYQEQVMQAAQVLAGYSLGSADLLRRAMGKKKPEEMAQQRAIFLAGARKNGLAEAQAGAIFDLMEKFAEYGFNKSHSAAYALVSYQTAYLKAHYPQFFMAAVLTADMDHTDKVVAMIAECTRMGLHIAPPSIQRSVLEFRPEGERDIRFGLGAVKGLGRAAVHAMLSAREEGSFEGLFDLLCRVDAQKINRRALDALIRAGAMDDWGTSRASLAASVDSCIEAAAQFQNGQLSQQESLFSGQEALPAAPPLVLCEPWSLAETLRQERETLGFYLSGHPMDSLRDDLAALGAVPLAGIRAGTTVLVAGLVVARRSTRTKRGDRIYFLTLDDGLGRLEVVVFAEVWAQAGKVGEGEEPVLVLGEAGEDSYSGGLRLSALRVLNMTAARAELAIQLTMELDATATLAPQDLLAVLRAYPGATGLRLRLRIGDDVMAQLRVGEGLGFAAVPDCVAALTALAPTARWSWDYRPASILVNNVTPLERARQSARRPA</sequence>
<dbReference type="EMBL" id="WNJL01000023">
    <property type="protein sequence ID" value="NDU42127.1"/>
    <property type="molecule type" value="Genomic_DNA"/>
</dbReference>
<dbReference type="Gene3D" id="1.10.150.870">
    <property type="match status" value="1"/>
</dbReference>
<dbReference type="PANTHER" id="PTHR32294:SF0">
    <property type="entry name" value="DNA POLYMERASE III SUBUNIT ALPHA"/>
    <property type="match status" value="1"/>
</dbReference>
<keyword evidence="7" id="KW-0235">DNA replication</keyword>
<evidence type="ECO:0000313" key="11">
    <source>
        <dbReference type="EMBL" id="NDU42127.1"/>
    </source>
</evidence>
<dbReference type="EC" id="2.7.7.7" evidence="2"/>
<evidence type="ECO:0000256" key="6">
    <source>
        <dbReference type="ARBA" id="ARBA00022695"/>
    </source>
</evidence>
<comment type="catalytic activity">
    <reaction evidence="9">
        <text>DNA(n) + a 2'-deoxyribonucleoside 5'-triphosphate = DNA(n+1) + diphosphate</text>
        <dbReference type="Rhea" id="RHEA:22508"/>
        <dbReference type="Rhea" id="RHEA-COMP:17339"/>
        <dbReference type="Rhea" id="RHEA-COMP:17340"/>
        <dbReference type="ChEBI" id="CHEBI:33019"/>
        <dbReference type="ChEBI" id="CHEBI:61560"/>
        <dbReference type="ChEBI" id="CHEBI:173112"/>
        <dbReference type="EC" id="2.7.7.7"/>
    </reaction>
</comment>
<dbReference type="InterPro" id="IPR049821">
    <property type="entry name" value="PolIIIA_DnaE1_PHP"/>
</dbReference>
<organism evidence="11">
    <name type="scientific">Acidithiobacillus ferrianus</name>
    <dbReference type="NCBI Taxonomy" id="2678518"/>
    <lineage>
        <taxon>Bacteria</taxon>
        <taxon>Pseudomonadati</taxon>
        <taxon>Pseudomonadota</taxon>
        <taxon>Acidithiobacillia</taxon>
        <taxon>Acidithiobacillales</taxon>
        <taxon>Acidithiobacillaceae</taxon>
        <taxon>Acidithiobacillus</taxon>
    </lineage>
</organism>
<gene>
    <name evidence="11" type="primary">dnaE</name>
    <name evidence="11" type="ORF">GL267_05560</name>
</gene>
<dbReference type="InterPro" id="IPR041931">
    <property type="entry name" value="DNA_pol3_alpha_thumb_dom"/>
</dbReference>
<comment type="caution">
    <text evidence="11">The sequence shown here is derived from an EMBL/GenBank/DDBJ whole genome shotgun (WGS) entry which is preliminary data.</text>
</comment>
<evidence type="ECO:0000256" key="3">
    <source>
        <dbReference type="ARBA" id="ARBA00019114"/>
    </source>
</evidence>
<dbReference type="CDD" id="cd07433">
    <property type="entry name" value="PHP_PolIIIA_DnaE1"/>
    <property type="match status" value="1"/>
</dbReference>
<protein>
    <recommendedName>
        <fullName evidence="3">DNA polymerase III subunit alpha</fullName>
        <ecNumber evidence="2">2.7.7.7</ecNumber>
    </recommendedName>
</protein>
<evidence type="ECO:0000256" key="5">
    <source>
        <dbReference type="ARBA" id="ARBA00022679"/>
    </source>
</evidence>
<dbReference type="NCBIfam" id="NF004226">
    <property type="entry name" value="PRK05673.1"/>
    <property type="match status" value="1"/>
</dbReference>
<dbReference type="PANTHER" id="PTHR32294">
    <property type="entry name" value="DNA POLYMERASE III SUBUNIT ALPHA"/>
    <property type="match status" value="1"/>
</dbReference>
<evidence type="ECO:0000256" key="4">
    <source>
        <dbReference type="ARBA" id="ARBA00022490"/>
    </source>
</evidence>
<dbReference type="RefSeq" id="WP_163097366.1">
    <property type="nucleotide sequence ID" value="NZ_CP127523.1"/>
</dbReference>
<dbReference type="SMART" id="SM00481">
    <property type="entry name" value="POLIIIAc"/>
    <property type="match status" value="1"/>
</dbReference>
<dbReference type="GO" id="GO:0008408">
    <property type="term" value="F:3'-5' exonuclease activity"/>
    <property type="evidence" value="ECO:0007669"/>
    <property type="project" value="InterPro"/>
</dbReference>
<comment type="subcellular location">
    <subcellularLocation>
        <location evidence="1">Cytoplasm</location>
    </subcellularLocation>
</comment>
<dbReference type="Pfam" id="PF07733">
    <property type="entry name" value="DNA_pol3_alpha"/>
    <property type="match status" value="1"/>
</dbReference>
<feature type="domain" description="Polymerase/histidinol phosphatase N-terminal" evidence="10">
    <location>
        <begin position="7"/>
        <end position="74"/>
    </location>
</feature>
<dbReference type="GO" id="GO:0006260">
    <property type="term" value="P:DNA replication"/>
    <property type="evidence" value="ECO:0007669"/>
    <property type="project" value="UniProtKB-KW"/>
</dbReference>
<evidence type="ECO:0000256" key="8">
    <source>
        <dbReference type="ARBA" id="ARBA00022932"/>
    </source>
</evidence>
<name>A0A845U8P7_9PROT</name>
<evidence type="ECO:0000256" key="1">
    <source>
        <dbReference type="ARBA" id="ARBA00004496"/>
    </source>
</evidence>
<dbReference type="Pfam" id="PF02811">
    <property type="entry name" value="PHP"/>
    <property type="match status" value="1"/>
</dbReference>
<dbReference type="AlphaFoldDB" id="A0A845U8P7"/>